<dbReference type="SUPFAM" id="SSF56112">
    <property type="entry name" value="Protein kinase-like (PK-like)"/>
    <property type="match status" value="1"/>
</dbReference>
<sequence>MLAMRGAGSGSGCSSAIACPGTSPSASLSPGHDSAGALHRVLQPSLPDLDLHEEYDVLRSLGEGCFARVLLAQHRATDSTVVLKAVHCELTPLKDFYREFHYAYRLSPHPNILKAYSVAFRAPQEQCLVFATEVAPLGDLMGLVRPGGLPESHVKRIGQQVASALHFMHTSGLVHRDVKPENILVWSSDCSLVKLCDFGCTRVIGELATRPRGAWSTGLPPELSDAVRNERVASKPAADCWALAVSLIVCLTGSPPWRAPAAIADPGYRAFRRWQKRRTAQVPHAFKRFTPRLLRMLKRMLEPQPEKRPAVTEVNKYLKDCWFLEGSKGPSPSSSAHAIFAGTPSTGPFGRAAPGLGPAPGLGAVACLPGLGVLGACPQCPPAPTSGPGDRPDPAKGRLRHILSSYGLETTVDQGTATRRIWDWVQSCELPPHDNSDGI</sequence>
<keyword evidence="2 3" id="KW-0067">ATP-binding</keyword>
<dbReference type="EMBL" id="JAHWGI010000575">
    <property type="protein sequence ID" value="KAK3916725.1"/>
    <property type="molecule type" value="Genomic_DNA"/>
</dbReference>
<dbReference type="PANTHER" id="PTHR24359:SF26">
    <property type="entry name" value="SERINE_THREONINE-PROTEIN KINASE MENG-PO"/>
    <property type="match status" value="1"/>
</dbReference>
<dbReference type="Proteomes" id="UP001219518">
    <property type="component" value="Unassembled WGS sequence"/>
</dbReference>
<dbReference type="InterPro" id="IPR017441">
    <property type="entry name" value="Protein_kinase_ATP_BS"/>
</dbReference>
<dbReference type="SMART" id="SM00220">
    <property type="entry name" value="S_TKc"/>
    <property type="match status" value="1"/>
</dbReference>
<evidence type="ECO:0000256" key="3">
    <source>
        <dbReference type="PROSITE-ProRule" id="PRU10141"/>
    </source>
</evidence>
<dbReference type="GO" id="GO:0004674">
    <property type="term" value="F:protein serine/threonine kinase activity"/>
    <property type="evidence" value="ECO:0007669"/>
    <property type="project" value="UniProtKB-KW"/>
</dbReference>
<dbReference type="InterPro" id="IPR008271">
    <property type="entry name" value="Ser/Thr_kinase_AS"/>
</dbReference>
<dbReference type="PROSITE" id="PS50011">
    <property type="entry name" value="PROTEIN_KINASE_DOM"/>
    <property type="match status" value="1"/>
</dbReference>
<evidence type="ECO:0000256" key="4">
    <source>
        <dbReference type="RuleBase" id="RU000304"/>
    </source>
</evidence>
<dbReference type="Gene3D" id="1.10.510.10">
    <property type="entry name" value="Transferase(Phosphotransferase) domain 1"/>
    <property type="match status" value="1"/>
</dbReference>
<gene>
    <name evidence="6" type="ORF">KUF71_006357</name>
</gene>
<evidence type="ECO:0000313" key="6">
    <source>
        <dbReference type="EMBL" id="KAK3916725.1"/>
    </source>
</evidence>
<keyword evidence="4" id="KW-0723">Serine/threonine-protein kinase</keyword>
<keyword evidence="1 3" id="KW-0547">Nucleotide-binding</keyword>
<accession>A0AAE1HAA3</accession>
<feature type="binding site" evidence="3">
    <location>
        <position position="94"/>
    </location>
    <ligand>
        <name>ATP</name>
        <dbReference type="ChEBI" id="CHEBI:30616"/>
    </ligand>
</feature>
<comment type="caution">
    <text evidence="6">The sequence shown here is derived from an EMBL/GenBank/DDBJ whole genome shotgun (WGS) entry which is preliminary data.</text>
</comment>
<evidence type="ECO:0000256" key="1">
    <source>
        <dbReference type="ARBA" id="ARBA00022741"/>
    </source>
</evidence>
<keyword evidence="6" id="KW-0808">Transferase</keyword>
<dbReference type="PROSITE" id="PS00107">
    <property type="entry name" value="PROTEIN_KINASE_ATP"/>
    <property type="match status" value="1"/>
</dbReference>
<dbReference type="Pfam" id="PF00069">
    <property type="entry name" value="Pkinase"/>
    <property type="match status" value="1"/>
</dbReference>
<reference evidence="6" key="1">
    <citation type="submission" date="2021-07" db="EMBL/GenBank/DDBJ databases">
        <authorList>
            <person name="Catto M.A."/>
            <person name="Jacobson A."/>
            <person name="Kennedy G."/>
            <person name="Labadie P."/>
            <person name="Hunt B.G."/>
            <person name="Srinivasan R."/>
        </authorList>
    </citation>
    <scope>NUCLEOTIDE SEQUENCE</scope>
    <source>
        <strain evidence="6">PL_HMW_Pooled</strain>
        <tissue evidence="6">Head</tissue>
    </source>
</reference>
<organism evidence="6 7">
    <name type="scientific">Frankliniella fusca</name>
    <dbReference type="NCBI Taxonomy" id="407009"/>
    <lineage>
        <taxon>Eukaryota</taxon>
        <taxon>Metazoa</taxon>
        <taxon>Ecdysozoa</taxon>
        <taxon>Arthropoda</taxon>
        <taxon>Hexapoda</taxon>
        <taxon>Insecta</taxon>
        <taxon>Pterygota</taxon>
        <taxon>Neoptera</taxon>
        <taxon>Paraneoptera</taxon>
        <taxon>Thysanoptera</taxon>
        <taxon>Terebrantia</taxon>
        <taxon>Thripoidea</taxon>
        <taxon>Thripidae</taxon>
        <taxon>Frankliniella</taxon>
    </lineage>
</organism>
<evidence type="ECO:0000259" key="5">
    <source>
        <dbReference type="PROSITE" id="PS50011"/>
    </source>
</evidence>
<dbReference type="InterPro" id="IPR000719">
    <property type="entry name" value="Prot_kinase_dom"/>
</dbReference>
<dbReference type="PANTHER" id="PTHR24359">
    <property type="entry name" value="SERINE/THREONINE-PROTEIN KINASE SBK1"/>
    <property type="match status" value="1"/>
</dbReference>
<dbReference type="PROSITE" id="PS00108">
    <property type="entry name" value="PROTEIN_KINASE_ST"/>
    <property type="match status" value="1"/>
</dbReference>
<name>A0AAE1HAA3_9NEOP</name>
<comment type="similarity">
    <text evidence="4">Belongs to the protein kinase superfamily.</text>
</comment>
<evidence type="ECO:0000256" key="2">
    <source>
        <dbReference type="ARBA" id="ARBA00022840"/>
    </source>
</evidence>
<keyword evidence="6" id="KW-0418">Kinase</keyword>
<evidence type="ECO:0000313" key="7">
    <source>
        <dbReference type="Proteomes" id="UP001219518"/>
    </source>
</evidence>
<dbReference type="InterPro" id="IPR011009">
    <property type="entry name" value="Kinase-like_dom_sf"/>
</dbReference>
<feature type="domain" description="Protein kinase" evidence="5">
    <location>
        <begin position="55"/>
        <end position="323"/>
    </location>
</feature>
<protein>
    <submittedName>
        <fullName evidence="6">Serine/threonine-protein kinase meng-po</fullName>
    </submittedName>
</protein>
<proteinExistence type="inferred from homology"/>
<dbReference type="AlphaFoldDB" id="A0AAE1HAA3"/>
<dbReference type="PROSITE" id="PS51257">
    <property type="entry name" value="PROKAR_LIPOPROTEIN"/>
    <property type="match status" value="1"/>
</dbReference>
<keyword evidence="7" id="KW-1185">Reference proteome</keyword>
<reference evidence="6" key="2">
    <citation type="journal article" date="2023" name="BMC Genomics">
        <title>Pest status, molecular evolution, and epigenetic factors derived from the genome assembly of Frankliniella fusca, a thysanopteran phytovirus vector.</title>
        <authorList>
            <person name="Catto M.A."/>
            <person name="Labadie P.E."/>
            <person name="Jacobson A.L."/>
            <person name="Kennedy G.G."/>
            <person name="Srinivasan R."/>
            <person name="Hunt B.G."/>
        </authorList>
    </citation>
    <scope>NUCLEOTIDE SEQUENCE</scope>
    <source>
        <strain evidence="6">PL_HMW_Pooled</strain>
    </source>
</reference>
<dbReference type="GO" id="GO:0005524">
    <property type="term" value="F:ATP binding"/>
    <property type="evidence" value="ECO:0007669"/>
    <property type="project" value="UniProtKB-UniRule"/>
</dbReference>